<dbReference type="EMBL" id="AZEF01000027">
    <property type="protein sequence ID" value="KRL01334.1"/>
    <property type="molecule type" value="Genomic_DNA"/>
</dbReference>
<keyword evidence="2" id="KW-1185">Reference proteome</keyword>
<accession>A0A0R1LZZ8</accession>
<gene>
    <name evidence="1" type="ORF">FC81_GL001477</name>
</gene>
<reference evidence="1 2" key="1">
    <citation type="journal article" date="2015" name="Genome Announc.">
        <title>Expanding the biotechnology potential of lactobacilli through comparative genomics of 213 strains and associated genera.</title>
        <authorList>
            <person name="Sun Z."/>
            <person name="Harris H.M."/>
            <person name="McCann A."/>
            <person name="Guo C."/>
            <person name="Argimon S."/>
            <person name="Zhang W."/>
            <person name="Yang X."/>
            <person name="Jeffery I.B."/>
            <person name="Cooney J.C."/>
            <person name="Kagawa T.F."/>
            <person name="Liu W."/>
            <person name="Song Y."/>
            <person name="Salvetti E."/>
            <person name="Wrobel A."/>
            <person name="Rasinkangas P."/>
            <person name="Parkhill J."/>
            <person name="Rea M.C."/>
            <person name="O'Sullivan O."/>
            <person name="Ritari J."/>
            <person name="Douillard F.P."/>
            <person name="Paul Ross R."/>
            <person name="Yang R."/>
            <person name="Briner A.E."/>
            <person name="Felis G.E."/>
            <person name="de Vos W.M."/>
            <person name="Barrangou R."/>
            <person name="Klaenhammer T.R."/>
            <person name="Caufield P.W."/>
            <person name="Cui Y."/>
            <person name="Zhang H."/>
            <person name="O'Toole P.W."/>
        </authorList>
    </citation>
    <scope>NUCLEOTIDE SEQUENCE [LARGE SCALE GENOMIC DNA]</scope>
    <source>
        <strain evidence="1 2">DSM 19910</strain>
    </source>
</reference>
<evidence type="ECO:0000313" key="2">
    <source>
        <dbReference type="Proteomes" id="UP000051621"/>
    </source>
</evidence>
<evidence type="ECO:0000313" key="1">
    <source>
        <dbReference type="EMBL" id="KRL01334.1"/>
    </source>
</evidence>
<comment type="caution">
    <text evidence="1">The sequence shown here is derived from an EMBL/GenBank/DDBJ whole genome shotgun (WGS) entry which is preliminary data.</text>
</comment>
<organism evidence="1 2">
    <name type="scientific">Liquorilactobacillus capillatus DSM 19910</name>
    <dbReference type="NCBI Taxonomy" id="1423731"/>
    <lineage>
        <taxon>Bacteria</taxon>
        <taxon>Bacillati</taxon>
        <taxon>Bacillota</taxon>
        <taxon>Bacilli</taxon>
        <taxon>Lactobacillales</taxon>
        <taxon>Lactobacillaceae</taxon>
        <taxon>Liquorilactobacillus</taxon>
    </lineage>
</organism>
<dbReference type="AlphaFoldDB" id="A0A0R1LZZ8"/>
<sequence length="89" mass="10528">MVNDYLRRSNDRNPLHRGTRQIVPGNLLLEKVEEYCTEIKQTAVQSLCITFLHPLYSEEEIVIKIEDVAFRISWVKDDREVLLAKGRWK</sequence>
<dbReference type="Proteomes" id="UP000051621">
    <property type="component" value="Unassembled WGS sequence"/>
</dbReference>
<name>A0A0R1LZZ8_9LACO</name>
<dbReference type="PATRIC" id="fig|1423731.3.peg.1516"/>
<proteinExistence type="predicted"/>
<dbReference type="STRING" id="1423731.FC81_GL001477"/>
<protein>
    <submittedName>
        <fullName evidence="1">Uncharacterized protein</fullName>
    </submittedName>
</protein>